<dbReference type="PRINTS" id="PR00975">
    <property type="entry name" value="RIBOSOMALS19"/>
</dbReference>
<dbReference type="AlphaFoldDB" id="A0AAN0JI49"/>
<dbReference type="GO" id="GO:0000028">
    <property type="term" value="P:ribosomal small subunit assembly"/>
    <property type="evidence" value="ECO:0007669"/>
    <property type="project" value="TreeGrafter"/>
</dbReference>
<dbReference type="NCBIfam" id="NF003121">
    <property type="entry name" value="PRK04038.1"/>
    <property type="match status" value="1"/>
</dbReference>
<dbReference type="SUPFAM" id="SSF54570">
    <property type="entry name" value="Ribosomal protein S19"/>
    <property type="match status" value="1"/>
</dbReference>
<dbReference type="PROSITE" id="PS00323">
    <property type="entry name" value="RIBOSOMAL_S19"/>
    <property type="match status" value="1"/>
</dbReference>
<evidence type="ECO:0000256" key="1">
    <source>
        <dbReference type="ARBA" id="ARBA00007345"/>
    </source>
</evidence>
<evidence type="ECO:0000256" key="4">
    <source>
        <dbReference type="ARBA" id="ARBA00035469"/>
    </source>
</evidence>
<evidence type="ECO:0000313" key="6">
    <source>
        <dbReference type="EnsemblMetazoa" id="XP_019856481.1"/>
    </source>
</evidence>
<dbReference type="EnsemblMetazoa" id="XM_020000922.1">
    <property type="protein sequence ID" value="XP_019856481.1"/>
    <property type="gene ID" value="LOC100640807"/>
</dbReference>
<protein>
    <recommendedName>
        <fullName evidence="4">40S ribosomal protein S15</fullName>
    </recommendedName>
</protein>
<dbReference type="InterPro" id="IPR002222">
    <property type="entry name" value="Ribosomal_uS19"/>
</dbReference>
<organism evidence="6 7">
    <name type="scientific">Amphimedon queenslandica</name>
    <name type="common">Sponge</name>
    <dbReference type="NCBI Taxonomy" id="400682"/>
    <lineage>
        <taxon>Eukaryota</taxon>
        <taxon>Metazoa</taxon>
        <taxon>Porifera</taxon>
        <taxon>Demospongiae</taxon>
        <taxon>Heteroscleromorpha</taxon>
        <taxon>Haplosclerida</taxon>
        <taxon>Niphatidae</taxon>
        <taxon>Amphimedon</taxon>
    </lineage>
</organism>
<dbReference type="RefSeq" id="XP_019856481.1">
    <property type="nucleotide sequence ID" value="XM_020000922.1"/>
</dbReference>
<dbReference type="GO" id="GO:0006412">
    <property type="term" value="P:translation"/>
    <property type="evidence" value="ECO:0007669"/>
    <property type="project" value="InterPro"/>
</dbReference>
<dbReference type="HAMAP" id="MF_00531">
    <property type="entry name" value="Ribosomal_uS19"/>
    <property type="match status" value="1"/>
</dbReference>
<dbReference type="FunFam" id="3.30.860.10:FF:000002">
    <property type="entry name" value="40S ribosomal protein S15"/>
    <property type="match status" value="1"/>
</dbReference>
<keyword evidence="7" id="KW-1185">Reference proteome</keyword>
<accession>A0AAN0JI49</accession>
<evidence type="ECO:0000256" key="5">
    <source>
        <dbReference type="RuleBase" id="RU003485"/>
    </source>
</evidence>
<evidence type="ECO:0000256" key="2">
    <source>
        <dbReference type="ARBA" id="ARBA00022980"/>
    </source>
</evidence>
<keyword evidence="3 5" id="KW-0687">Ribonucleoprotein</keyword>
<dbReference type="PANTHER" id="PTHR11880:SF2">
    <property type="entry name" value="SMALL RIBOSOMAL SUBUNIT PROTEIN US19"/>
    <property type="match status" value="1"/>
</dbReference>
<dbReference type="Gene3D" id="3.30.860.10">
    <property type="entry name" value="30s Ribosomal Protein S19, Chain A"/>
    <property type="match status" value="1"/>
</dbReference>
<dbReference type="GO" id="GO:0022627">
    <property type="term" value="C:cytosolic small ribosomal subunit"/>
    <property type="evidence" value="ECO:0007669"/>
    <property type="project" value="TreeGrafter"/>
</dbReference>
<dbReference type="InterPro" id="IPR005713">
    <property type="entry name" value="Ribosomal_uS19_euk/arc"/>
</dbReference>
<dbReference type="GeneID" id="100640807"/>
<dbReference type="GO" id="GO:0003723">
    <property type="term" value="F:RNA binding"/>
    <property type="evidence" value="ECO:0007669"/>
    <property type="project" value="InterPro"/>
</dbReference>
<dbReference type="NCBIfam" id="TIGR01025">
    <property type="entry name" value="uS19_arch"/>
    <property type="match status" value="1"/>
</dbReference>
<sequence>MADHAALKKKRTFRKYTYRGVDLDQLLDMSYEQLMGLMGSRARRKFSRGLKRKPLVLFSRLRKAKKEAPPMEKPACVKTHMRNMIILPEMIGSVVGIHNGKTFNQVEIKAEMVGHYLGEFAMTYKPVKHGKPGIGATHSSRFIPLK</sequence>
<dbReference type="InterPro" id="IPR023575">
    <property type="entry name" value="Ribosomal_uS19_SF"/>
</dbReference>
<dbReference type="GO" id="GO:0003735">
    <property type="term" value="F:structural constituent of ribosome"/>
    <property type="evidence" value="ECO:0007669"/>
    <property type="project" value="InterPro"/>
</dbReference>
<dbReference type="PANTHER" id="PTHR11880">
    <property type="entry name" value="RIBOSOMAL PROTEIN S19P FAMILY MEMBER"/>
    <property type="match status" value="1"/>
</dbReference>
<comment type="similarity">
    <text evidence="1 5">Belongs to the universal ribosomal protein uS19 family.</text>
</comment>
<proteinExistence type="inferred from homology"/>
<evidence type="ECO:0000313" key="7">
    <source>
        <dbReference type="Proteomes" id="UP000007879"/>
    </source>
</evidence>
<keyword evidence="2 5" id="KW-0689">Ribosomal protein</keyword>
<dbReference type="PIRSF" id="PIRSF002144">
    <property type="entry name" value="Ribosomal_S19"/>
    <property type="match status" value="1"/>
</dbReference>
<dbReference type="InterPro" id="IPR020934">
    <property type="entry name" value="Ribosomal_uS19_CS"/>
</dbReference>
<reference evidence="6" key="2">
    <citation type="submission" date="2024-06" db="UniProtKB">
        <authorList>
            <consortium name="EnsemblMetazoa"/>
        </authorList>
    </citation>
    <scope>IDENTIFICATION</scope>
</reference>
<evidence type="ECO:0000256" key="3">
    <source>
        <dbReference type="ARBA" id="ARBA00023274"/>
    </source>
</evidence>
<dbReference type="Proteomes" id="UP000007879">
    <property type="component" value="Unassembled WGS sequence"/>
</dbReference>
<dbReference type="KEGG" id="aqu:100640807"/>
<name>A0AAN0JI49_AMPQE</name>
<reference evidence="7" key="1">
    <citation type="journal article" date="2010" name="Nature">
        <title>The Amphimedon queenslandica genome and the evolution of animal complexity.</title>
        <authorList>
            <person name="Srivastava M."/>
            <person name="Simakov O."/>
            <person name="Chapman J."/>
            <person name="Fahey B."/>
            <person name="Gauthier M.E."/>
            <person name="Mitros T."/>
            <person name="Richards G.S."/>
            <person name="Conaco C."/>
            <person name="Dacre M."/>
            <person name="Hellsten U."/>
            <person name="Larroux C."/>
            <person name="Putnam N.H."/>
            <person name="Stanke M."/>
            <person name="Adamska M."/>
            <person name="Darling A."/>
            <person name="Degnan S.M."/>
            <person name="Oakley T.H."/>
            <person name="Plachetzki D.C."/>
            <person name="Zhai Y."/>
            <person name="Adamski M."/>
            <person name="Calcino A."/>
            <person name="Cummins S.F."/>
            <person name="Goodstein D.M."/>
            <person name="Harris C."/>
            <person name="Jackson D.J."/>
            <person name="Leys S.P."/>
            <person name="Shu S."/>
            <person name="Woodcroft B.J."/>
            <person name="Vervoort M."/>
            <person name="Kosik K.S."/>
            <person name="Manning G."/>
            <person name="Degnan B.M."/>
            <person name="Rokhsar D.S."/>
        </authorList>
    </citation>
    <scope>NUCLEOTIDE SEQUENCE [LARGE SCALE GENOMIC DNA]</scope>
</reference>
<dbReference type="Pfam" id="PF00203">
    <property type="entry name" value="Ribosomal_S19"/>
    <property type="match status" value="1"/>
</dbReference>